<sequence>MTPRKLSVEQANLAFDILDMMQKHFPENPELTIEPLKVVLEATEETLEEDQ</sequence>
<reference evidence="1 2" key="1">
    <citation type="submission" date="2021-08" db="EMBL/GenBank/DDBJ databases">
        <authorList>
            <person name="DeCurzio J.M.K."/>
            <person name="Krukonis G.P."/>
            <person name="Delesalle V.A."/>
        </authorList>
    </citation>
    <scope>NUCLEOTIDE SEQUENCE [LARGE SCALE GENOMIC DNA]</scope>
</reference>
<dbReference type="GeneID" id="80266370"/>
<organism evidence="1 2">
    <name type="scientific">Pseudomonas phage M5.1</name>
    <dbReference type="NCBI Taxonomy" id="2873460"/>
    <lineage>
        <taxon>Viruses</taxon>
        <taxon>Duplodnaviria</taxon>
        <taxon>Heunggongvirae</taxon>
        <taxon>Uroviricota</taxon>
        <taxon>Caudoviricetes</taxon>
        <taxon>Vandenendeviridae</taxon>
        <taxon>Gorskivirinae</taxon>
        <taxon>Kremarvirus</taxon>
        <taxon>Kremarvirus M51</taxon>
    </lineage>
</organism>
<name>A0AAE8XEL6_9CAUD</name>
<dbReference type="RefSeq" id="YP_010766673.1">
    <property type="nucleotide sequence ID" value="NC_073680.1"/>
</dbReference>
<proteinExistence type="predicted"/>
<evidence type="ECO:0000313" key="2">
    <source>
        <dbReference type="Proteomes" id="UP000828412"/>
    </source>
</evidence>
<evidence type="ECO:0000313" key="1">
    <source>
        <dbReference type="EMBL" id="UAV89721.1"/>
    </source>
</evidence>
<gene>
    <name evidence="1" type="primary">140</name>
    <name evidence="1" type="ORF">M51_140</name>
</gene>
<keyword evidence="2" id="KW-1185">Reference proteome</keyword>
<dbReference type="Proteomes" id="UP000828412">
    <property type="component" value="Segment"/>
</dbReference>
<accession>A0AAE8XEL6</accession>
<dbReference type="KEGG" id="vg:80266370"/>
<dbReference type="EMBL" id="MZ826350">
    <property type="protein sequence ID" value="UAV89721.1"/>
    <property type="molecule type" value="Genomic_DNA"/>
</dbReference>
<protein>
    <submittedName>
        <fullName evidence="1">Uncharacterized protein</fullName>
    </submittedName>
</protein>